<accession>A0AAW1T877</accession>
<protein>
    <submittedName>
        <fullName evidence="1">Uncharacterized protein</fullName>
    </submittedName>
</protein>
<keyword evidence="2" id="KW-1185">Reference proteome</keyword>
<dbReference type="Proteomes" id="UP001485043">
    <property type="component" value="Unassembled WGS sequence"/>
</dbReference>
<reference evidence="1 2" key="1">
    <citation type="journal article" date="2024" name="Nat. Commun.">
        <title>Phylogenomics reveals the evolutionary origins of lichenization in chlorophyte algae.</title>
        <authorList>
            <person name="Puginier C."/>
            <person name="Libourel C."/>
            <person name="Otte J."/>
            <person name="Skaloud P."/>
            <person name="Haon M."/>
            <person name="Grisel S."/>
            <person name="Petersen M."/>
            <person name="Berrin J.G."/>
            <person name="Delaux P.M."/>
            <person name="Dal Grande F."/>
            <person name="Keller J."/>
        </authorList>
    </citation>
    <scope>NUCLEOTIDE SEQUENCE [LARGE SCALE GENOMIC DNA]</scope>
    <source>
        <strain evidence="1 2">SAG 2523</strain>
    </source>
</reference>
<comment type="caution">
    <text evidence="1">The sequence shown here is derived from an EMBL/GenBank/DDBJ whole genome shotgun (WGS) entry which is preliminary data.</text>
</comment>
<organism evidence="1 2">
    <name type="scientific">Apatococcus fuscideae</name>
    <dbReference type="NCBI Taxonomy" id="2026836"/>
    <lineage>
        <taxon>Eukaryota</taxon>
        <taxon>Viridiplantae</taxon>
        <taxon>Chlorophyta</taxon>
        <taxon>core chlorophytes</taxon>
        <taxon>Trebouxiophyceae</taxon>
        <taxon>Chlorellales</taxon>
        <taxon>Chlorellaceae</taxon>
        <taxon>Apatococcus</taxon>
    </lineage>
</organism>
<sequence>MTDLLFAHFSHTRPGLLGQTRPICHKTRAVLQNNKSAGLAELASRERRGRGRGQGGIAEAPLAIEVPAADAEQGILRATSAAQDPEGAAQLAATLPMECAAARKETTETLTKEHALKRKRLQEEFYCREGADSQAAQG</sequence>
<proteinExistence type="predicted"/>
<gene>
    <name evidence="1" type="ORF">WJX84_005910</name>
</gene>
<dbReference type="AlphaFoldDB" id="A0AAW1T877"/>
<evidence type="ECO:0000313" key="1">
    <source>
        <dbReference type="EMBL" id="KAK9864935.1"/>
    </source>
</evidence>
<name>A0AAW1T877_9CHLO</name>
<evidence type="ECO:0000313" key="2">
    <source>
        <dbReference type="Proteomes" id="UP001485043"/>
    </source>
</evidence>
<dbReference type="EMBL" id="JALJOV010000301">
    <property type="protein sequence ID" value="KAK9864935.1"/>
    <property type="molecule type" value="Genomic_DNA"/>
</dbReference>